<sequence length="124" mass="13616">LLTEFQNSAGNINSGLKISRPADQRLTAIQIPTSVTTASFLKHAALTPAQRKYLYSIAASYSTEHVRRLVTQHYMNVQYRCIRAGARIRLSDEEEEQGGPNDSLSECLSSLSVGGWDGDSLSDL</sequence>
<dbReference type="PANTHER" id="PTHR16476:SF4">
    <property type="entry name" value="PROTEIN FAM216A"/>
    <property type="match status" value="1"/>
</dbReference>
<evidence type="ECO:0000313" key="4">
    <source>
        <dbReference type="Proteomes" id="UP000265160"/>
    </source>
</evidence>
<feature type="region of interest" description="Disordered" evidence="2">
    <location>
        <begin position="91"/>
        <end position="124"/>
    </location>
</feature>
<keyword evidence="4" id="KW-1185">Reference proteome</keyword>
<dbReference type="Ensembl" id="ENSMZET00005002861.1">
    <property type="protein sequence ID" value="ENSMZEP00005002745.1"/>
    <property type="gene ID" value="ENSMZEG00005002154.1"/>
</dbReference>
<protein>
    <recommendedName>
        <fullName evidence="5">Protein FAM216A</fullName>
    </recommendedName>
</protein>
<dbReference type="Pfam" id="PF15107">
    <property type="entry name" value="FAM216B"/>
    <property type="match status" value="1"/>
</dbReference>
<organism evidence="3 4">
    <name type="scientific">Maylandia zebra</name>
    <name type="common">zebra mbuna</name>
    <dbReference type="NCBI Taxonomy" id="106582"/>
    <lineage>
        <taxon>Eukaryota</taxon>
        <taxon>Metazoa</taxon>
        <taxon>Chordata</taxon>
        <taxon>Craniata</taxon>
        <taxon>Vertebrata</taxon>
        <taxon>Euteleostomi</taxon>
        <taxon>Actinopterygii</taxon>
        <taxon>Neopterygii</taxon>
        <taxon>Teleostei</taxon>
        <taxon>Neoteleostei</taxon>
        <taxon>Acanthomorphata</taxon>
        <taxon>Ovalentaria</taxon>
        <taxon>Cichlomorphae</taxon>
        <taxon>Cichliformes</taxon>
        <taxon>Cichlidae</taxon>
        <taxon>African cichlids</taxon>
        <taxon>Pseudocrenilabrinae</taxon>
        <taxon>Haplochromini</taxon>
        <taxon>Maylandia</taxon>
        <taxon>Maylandia zebra complex</taxon>
    </lineage>
</organism>
<dbReference type="InterPro" id="IPR029373">
    <property type="entry name" value="FAM216"/>
</dbReference>
<evidence type="ECO:0000256" key="1">
    <source>
        <dbReference type="ARBA" id="ARBA00008615"/>
    </source>
</evidence>
<dbReference type="Proteomes" id="UP000265160">
    <property type="component" value="LG19"/>
</dbReference>
<reference evidence="3 4" key="1">
    <citation type="journal article" date="2014" name="Nature">
        <title>The genomic substrate for adaptive radiation in African cichlid fish.</title>
        <authorList>
            <person name="Brawand D."/>
            <person name="Wagner C.E."/>
            <person name="Li Y.I."/>
            <person name="Malinsky M."/>
            <person name="Keller I."/>
            <person name="Fan S."/>
            <person name="Simakov O."/>
            <person name="Ng A.Y."/>
            <person name="Lim Z.W."/>
            <person name="Bezault E."/>
            <person name="Turner-Maier J."/>
            <person name="Johnson J."/>
            <person name="Alcazar R."/>
            <person name="Noh H.J."/>
            <person name="Russell P."/>
            <person name="Aken B."/>
            <person name="Alfoldi J."/>
            <person name="Amemiya C."/>
            <person name="Azzouzi N."/>
            <person name="Baroiller J.F."/>
            <person name="Barloy-Hubler F."/>
            <person name="Berlin A."/>
            <person name="Bloomquist R."/>
            <person name="Carleton K.L."/>
            <person name="Conte M.A."/>
            <person name="D'Cotta H."/>
            <person name="Eshel O."/>
            <person name="Gaffney L."/>
            <person name="Galibert F."/>
            <person name="Gante H.F."/>
            <person name="Gnerre S."/>
            <person name="Greuter L."/>
            <person name="Guyon R."/>
            <person name="Haddad N.S."/>
            <person name="Haerty W."/>
            <person name="Harris R.M."/>
            <person name="Hofmann H.A."/>
            <person name="Hourlier T."/>
            <person name="Hulata G."/>
            <person name="Jaffe D.B."/>
            <person name="Lara M."/>
            <person name="Lee A.P."/>
            <person name="MacCallum I."/>
            <person name="Mwaiko S."/>
            <person name="Nikaido M."/>
            <person name="Nishihara H."/>
            <person name="Ozouf-Costaz C."/>
            <person name="Penman D.J."/>
            <person name="Przybylski D."/>
            <person name="Rakotomanga M."/>
            <person name="Renn S.C.P."/>
            <person name="Ribeiro F.J."/>
            <person name="Ron M."/>
            <person name="Salzburger W."/>
            <person name="Sanchez-Pulido L."/>
            <person name="Santos M.E."/>
            <person name="Searle S."/>
            <person name="Sharpe T."/>
            <person name="Swofford R."/>
            <person name="Tan F.J."/>
            <person name="Williams L."/>
            <person name="Young S."/>
            <person name="Yin S."/>
            <person name="Okada N."/>
            <person name="Kocher T.D."/>
            <person name="Miska E.A."/>
            <person name="Lander E.S."/>
            <person name="Venkatesh B."/>
            <person name="Fernald R.D."/>
            <person name="Meyer A."/>
            <person name="Ponting C.P."/>
            <person name="Streelman J.T."/>
            <person name="Lindblad-Toh K."/>
            <person name="Seehausen O."/>
            <person name="Di Palma F."/>
        </authorList>
    </citation>
    <scope>NUCLEOTIDE SEQUENCE</scope>
</reference>
<feature type="compositionally biased region" description="Polar residues" evidence="2">
    <location>
        <begin position="100"/>
        <end position="112"/>
    </location>
</feature>
<name>A0A3P9AYJ3_9CICH</name>
<proteinExistence type="inferred from homology"/>
<dbReference type="AlphaFoldDB" id="A0A3P9AYJ3"/>
<dbReference type="PANTHER" id="PTHR16476">
    <property type="entry name" value="FAMILY WITH SEQUENCE SIMILARITY 216 MEMBER A"/>
    <property type="match status" value="1"/>
</dbReference>
<reference evidence="3" key="3">
    <citation type="submission" date="2025-09" db="UniProtKB">
        <authorList>
            <consortium name="Ensembl"/>
        </authorList>
    </citation>
    <scope>IDENTIFICATION</scope>
</reference>
<comment type="similarity">
    <text evidence="1">Belongs to the FAM216 family.</text>
</comment>
<evidence type="ECO:0000313" key="3">
    <source>
        <dbReference type="Ensembl" id="ENSMZEP00005002745.1"/>
    </source>
</evidence>
<evidence type="ECO:0008006" key="5">
    <source>
        <dbReference type="Google" id="ProtNLM"/>
    </source>
</evidence>
<evidence type="ECO:0000256" key="2">
    <source>
        <dbReference type="SAM" id="MobiDB-lite"/>
    </source>
</evidence>
<accession>A0A3P9AYJ3</accession>
<dbReference type="GeneTree" id="ENSGT01130000278394"/>
<reference evidence="3" key="2">
    <citation type="submission" date="2025-08" db="UniProtKB">
        <authorList>
            <consortium name="Ensembl"/>
        </authorList>
    </citation>
    <scope>IDENTIFICATION</scope>
</reference>